<evidence type="ECO:0000256" key="11">
    <source>
        <dbReference type="ARBA" id="ARBA00048305"/>
    </source>
</evidence>
<dbReference type="InterPro" id="IPR005288">
    <property type="entry name" value="NadB"/>
</dbReference>
<organism evidence="13 14">
    <name type="scientific">Blautia hansenii</name>
    <name type="common">Ruminococcus hansenii</name>
    <dbReference type="NCBI Taxonomy" id="1322"/>
    <lineage>
        <taxon>Bacteria</taxon>
        <taxon>Bacillati</taxon>
        <taxon>Bacillota</taxon>
        <taxon>Clostridia</taxon>
        <taxon>Lachnospirales</taxon>
        <taxon>Lachnospiraceae</taxon>
        <taxon>Blautia</taxon>
    </lineage>
</organism>
<dbReference type="EC" id="1.4.3.16" evidence="4"/>
<feature type="domain" description="FAD-dependent oxidoreductase 2 FAD-binding" evidence="12">
    <location>
        <begin position="7"/>
        <end position="370"/>
    </location>
</feature>
<keyword evidence="6" id="KW-0285">Flavoprotein</keyword>
<protein>
    <recommendedName>
        <fullName evidence="5">L-aspartate oxidase</fullName>
        <ecNumber evidence="4">1.4.3.16</ecNumber>
    </recommendedName>
    <alternativeName>
        <fullName evidence="10">Quinolinate synthase B</fullName>
    </alternativeName>
</protein>
<dbReference type="RefSeq" id="WP_173749752.1">
    <property type="nucleotide sequence ID" value="NZ_JAAITA010000015.1"/>
</dbReference>
<evidence type="ECO:0000256" key="8">
    <source>
        <dbReference type="ARBA" id="ARBA00022827"/>
    </source>
</evidence>
<dbReference type="PANTHER" id="PTHR42716:SF2">
    <property type="entry name" value="L-ASPARTATE OXIDASE, CHLOROPLASTIC"/>
    <property type="match status" value="1"/>
</dbReference>
<dbReference type="Proteomes" id="UP000822142">
    <property type="component" value="Unassembled WGS sequence"/>
</dbReference>
<comment type="cofactor">
    <cofactor evidence="1">
        <name>FAD</name>
        <dbReference type="ChEBI" id="CHEBI:57692"/>
    </cofactor>
</comment>
<dbReference type="Gene3D" id="3.90.700.10">
    <property type="entry name" value="Succinate dehydrogenase/fumarate reductase flavoprotein, catalytic domain"/>
    <property type="match status" value="1"/>
</dbReference>
<keyword evidence="9 13" id="KW-0560">Oxidoreductase</keyword>
<keyword evidence="14" id="KW-1185">Reference proteome</keyword>
<evidence type="ECO:0000313" key="14">
    <source>
        <dbReference type="Proteomes" id="UP000822142"/>
    </source>
</evidence>
<dbReference type="Pfam" id="PF00890">
    <property type="entry name" value="FAD_binding_2"/>
    <property type="match status" value="1"/>
</dbReference>
<dbReference type="SUPFAM" id="SSF56425">
    <property type="entry name" value="Succinate dehydrogenase/fumarate reductase flavoprotein, catalytic domain"/>
    <property type="match status" value="1"/>
</dbReference>
<dbReference type="InterPro" id="IPR003953">
    <property type="entry name" value="FAD-dep_OxRdtase_2_FAD-bd"/>
</dbReference>
<keyword evidence="7" id="KW-0662">Pyridine nucleotide biosynthesis</keyword>
<sequence>MEKIQTDALIVGTGASGLFAALHLPLDMQVLMITKDEIKHSDSYLAQGGICVLRDENDYDSFMEDTLKAGHYENRRESVDIMIRSSREVIEELLEYGVEFATKDGKLDYTREGCHSKARILFHEDVTGKEITSKLLQAVQKRSNIRILDHVTMLDFIEKDNCCLGIIARTEEGKHLGIEAGQTILASGGIGGLYQHSTNYPHLTGDALAIAMRHGVELEHIDYIQIHPTTLYSTRPGRRFLISESVRGEGAKLYNAKGERFANEVLPRDLMTAAIRRQMEEDGKPYVWLDMTVLGEKVILNHFPHIYERCLEEGYDVTKDWIPVVPAQHYFMGGIRVNSDSKTTMDRLFAVGETSCNGVHGANRLASNSLLESLVFAKRAAGKIQEERSQKIFLQERDSSVFEALYQKAERCISSQEESLAETYKREVLCEIERERQAK</sequence>
<keyword evidence="8" id="KW-0274">FAD</keyword>
<accession>A0ABX2ICZ8</accession>
<dbReference type="GO" id="GO:0008734">
    <property type="term" value="F:L-aspartate oxidase activity"/>
    <property type="evidence" value="ECO:0007669"/>
    <property type="project" value="UniProtKB-EC"/>
</dbReference>
<dbReference type="SUPFAM" id="SSF51905">
    <property type="entry name" value="FAD/NAD(P)-binding domain"/>
    <property type="match status" value="1"/>
</dbReference>
<comment type="catalytic activity">
    <reaction evidence="11">
        <text>L-aspartate + O2 = iminosuccinate + H2O2</text>
        <dbReference type="Rhea" id="RHEA:25876"/>
        <dbReference type="ChEBI" id="CHEBI:15379"/>
        <dbReference type="ChEBI" id="CHEBI:16240"/>
        <dbReference type="ChEBI" id="CHEBI:29991"/>
        <dbReference type="ChEBI" id="CHEBI:77875"/>
        <dbReference type="EC" id="1.4.3.16"/>
    </reaction>
    <physiologicalReaction direction="left-to-right" evidence="11">
        <dbReference type="Rhea" id="RHEA:25877"/>
    </physiologicalReaction>
</comment>
<evidence type="ECO:0000256" key="5">
    <source>
        <dbReference type="ARBA" id="ARBA00021901"/>
    </source>
</evidence>
<evidence type="ECO:0000256" key="9">
    <source>
        <dbReference type="ARBA" id="ARBA00023002"/>
    </source>
</evidence>
<evidence type="ECO:0000256" key="6">
    <source>
        <dbReference type="ARBA" id="ARBA00022630"/>
    </source>
</evidence>
<dbReference type="InterPro" id="IPR036188">
    <property type="entry name" value="FAD/NAD-bd_sf"/>
</dbReference>
<evidence type="ECO:0000256" key="2">
    <source>
        <dbReference type="ARBA" id="ARBA00004950"/>
    </source>
</evidence>
<evidence type="ECO:0000256" key="4">
    <source>
        <dbReference type="ARBA" id="ARBA00012173"/>
    </source>
</evidence>
<evidence type="ECO:0000313" key="13">
    <source>
        <dbReference type="EMBL" id="NSJ86753.1"/>
    </source>
</evidence>
<comment type="pathway">
    <text evidence="2">Cofactor biosynthesis; NAD(+) biosynthesis; iminoaspartate from L-aspartate (oxidase route): step 1/1.</text>
</comment>
<dbReference type="NCBIfam" id="NF004820">
    <property type="entry name" value="PRK06175.1"/>
    <property type="match status" value="1"/>
</dbReference>
<evidence type="ECO:0000256" key="10">
    <source>
        <dbReference type="ARBA" id="ARBA00030386"/>
    </source>
</evidence>
<dbReference type="InterPro" id="IPR027477">
    <property type="entry name" value="Succ_DH/fumarate_Rdtase_cat_sf"/>
</dbReference>
<dbReference type="PANTHER" id="PTHR42716">
    <property type="entry name" value="L-ASPARTATE OXIDASE"/>
    <property type="match status" value="1"/>
</dbReference>
<name>A0ABX2ICZ8_BLAHA</name>
<comment type="similarity">
    <text evidence="3">Belongs to the FAD-dependent oxidoreductase 2 family. NadB subfamily.</text>
</comment>
<proteinExistence type="inferred from homology"/>
<evidence type="ECO:0000259" key="12">
    <source>
        <dbReference type="Pfam" id="PF00890"/>
    </source>
</evidence>
<evidence type="ECO:0000256" key="3">
    <source>
        <dbReference type="ARBA" id="ARBA00008562"/>
    </source>
</evidence>
<reference evidence="13 14" key="1">
    <citation type="journal article" date="2020" name="Cell Host Microbe">
        <title>Functional and Genomic Variation between Human-Derived Isolates of Lachnospiraceae Reveals Inter- and Intra-Species Diversity.</title>
        <authorList>
            <person name="Sorbara M.T."/>
            <person name="Littmann E.R."/>
            <person name="Fontana E."/>
            <person name="Moody T.U."/>
            <person name="Kohout C.E."/>
            <person name="Gjonbalaj M."/>
            <person name="Eaton V."/>
            <person name="Seok R."/>
            <person name="Leiner I.M."/>
            <person name="Pamer E.G."/>
        </authorList>
    </citation>
    <scope>NUCLEOTIDE SEQUENCE [LARGE SCALE GENOMIC DNA]</scope>
    <source>
        <strain evidence="13 14">MSK.15.26</strain>
    </source>
</reference>
<dbReference type="EMBL" id="JAAITA010000015">
    <property type="protein sequence ID" value="NSJ86753.1"/>
    <property type="molecule type" value="Genomic_DNA"/>
</dbReference>
<evidence type="ECO:0000256" key="1">
    <source>
        <dbReference type="ARBA" id="ARBA00001974"/>
    </source>
</evidence>
<dbReference type="Gene3D" id="3.50.50.60">
    <property type="entry name" value="FAD/NAD(P)-binding domain"/>
    <property type="match status" value="1"/>
</dbReference>
<evidence type="ECO:0000256" key="7">
    <source>
        <dbReference type="ARBA" id="ARBA00022642"/>
    </source>
</evidence>
<comment type="caution">
    <text evidence="13">The sequence shown here is derived from an EMBL/GenBank/DDBJ whole genome shotgun (WGS) entry which is preliminary data.</text>
</comment>
<gene>
    <name evidence="13" type="ORF">G5A70_11335</name>
</gene>